<gene>
    <name evidence="2" type="ORF">BN948_03455</name>
</gene>
<sequence>MAESSFPDELAAWIEKRAAKKRRQDAAAVAFLAVRGDVKAAMDSGYAVTTIYEYMRETGRVKCSYETFRKHVQRFIKAAPAAPAPAPPPAADQAKGEKPAQQVGGSKAKKPKAPEPKKPESAGIAGFNYNPKPNKEDLL</sequence>
<proteinExistence type="predicted"/>
<protein>
    <submittedName>
        <fullName evidence="2">TraK protein of DNA transfer system</fullName>
    </submittedName>
</protein>
<feature type="region of interest" description="Disordered" evidence="1">
    <location>
        <begin position="79"/>
        <end position="139"/>
    </location>
</feature>
<organism evidence="2 3">
    <name type="scientific">Hydrogenophaga intermedia</name>
    <dbReference type="NCBI Taxonomy" id="65786"/>
    <lineage>
        <taxon>Bacteria</taxon>
        <taxon>Pseudomonadati</taxon>
        <taxon>Pseudomonadota</taxon>
        <taxon>Betaproteobacteria</taxon>
        <taxon>Burkholderiales</taxon>
        <taxon>Comamonadaceae</taxon>
        <taxon>Hydrogenophaga</taxon>
    </lineage>
</organism>
<dbReference type="Proteomes" id="UP000028878">
    <property type="component" value="Unassembled WGS sequence"/>
</dbReference>
<name>A0A1L1PGD2_HYDIT</name>
<accession>A0A1L1PGD2</accession>
<dbReference type="InterPro" id="IPR035225">
    <property type="entry name" value="DUF5338"/>
</dbReference>
<reference evidence="3" key="1">
    <citation type="submission" date="2014-11" db="EMBL/GenBank/DDBJ databases">
        <title>Draft genome sequence of Hydrogenophaga intermedia S1.</title>
        <authorList>
            <person name="Gan H.M."/>
            <person name="Chew T.H."/>
            <person name="Stolz A."/>
        </authorList>
    </citation>
    <scope>NUCLEOTIDE SEQUENCE [LARGE SCALE GENOMIC DNA]</scope>
    <source>
        <strain evidence="3">S1</strain>
    </source>
</reference>
<keyword evidence="3" id="KW-1185">Reference proteome</keyword>
<dbReference type="EMBL" id="CCAE010000033">
    <property type="protein sequence ID" value="CDN89018.1"/>
    <property type="molecule type" value="Genomic_DNA"/>
</dbReference>
<evidence type="ECO:0000256" key="1">
    <source>
        <dbReference type="SAM" id="MobiDB-lite"/>
    </source>
</evidence>
<dbReference type="Pfam" id="PF17273">
    <property type="entry name" value="DUF5338"/>
    <property type="match status" value="1"/>
</dbReference>
<evidence type="ECO:0000313" key="3">
    <source>
        <dbReference type="Proteomes" id="UP000028878"/>
    </source>
</evidence>
<dbReference type="RefSeq" id="WP_035622817.1">
    <property type="nucleotide sequence ID" value="NZ_CCAE010000033.1"/>
</dbReference>
<evidence type="ECO:0000313" key="2">
    <source>
        <dbReference type="EMBL" id="CDN89018.1"/>
    </source>
</evidence>
<dbReference type="AlphaFoldDB" id="A0A1L1PGD2"/>